<keyword evidence="4" id="KW-1185">Reference proteome</keyword>
<dbReference type="EMBL" id="CAJOBP010031392">
    <property type="protein sequence ID" value="CAF4666813.1"/>
    <property type="molecule type" value="Genomic_DNA"/>
</dbReference>
<dbReference type="AlphaFoldDB" id="A0A821GIF3"/>
<dbReference type="PROSITE" id="PS51741">
    <property type="entry name" value="F_BAR"/>
    <property type="match status" value="1"/>
</dbReference>
<dbReference type="PANTHER" id="PTHR15735">
    <property type="entry name" value="FCH AND DOUBLE SH3 DOMAINS PROTEIN"/>
    <property type="match status" value="1"/>
</dbReference>
<reference evidence="3" key="1">
    <citation type="submission" date="2021-02" db="EMBL/GenBank/DDBJ databases">
        <authorList>
            <person name="Nowell W R."/>
        </authorList>
    </citation>
    <scope>NUCLEOTIDE SEQUENCE</scope>
</reference>
<organism evidence="3 4">
    <name type="scientific">Rotaria socialis</name>
    <dbReference type="NCBI Taxonomy" id="392032"/>
    <lineage>
        <taxon>Eukaryota</taxon>
        <taxon>Metazoa</taxon>
        <taxon>Spiralia</taxon>
        <taxon>Gnathifera</taxon>
        <taxon>Rotifera</taxon>
        <taxon>Eurotatoria</taxon>
        <taxon>Bdelloidea</taxon>
        <taxon>Philodinida</taxon>
        <taxon>Philodinidae</taxon>
        <taxon>Rotaria</taxon>
    </lineage>
</organism>
<dbReference type="SUPFAM" id="SSF103657">
    <property type="entry name" value="BAR/IMD domain-like"/>
    <property type="match status" value="1"/>
</dbReference>
<dbReference type="InterPro" id="IPR031160">
    <property type="entry name" value="F_BAR_dom"/>
</dbReference>
<dbReference type="Gene3D" id="1.20.1270.60">
    <property type="entry name" value="Arfaptin homology (AH) domain/BAR domain"/>
    <property type="match status" value="1"/>
</dbReference>
<dbReference type="InterPro" id="IPR027267">
    <property type="entry name" value="AH/BAR_dom_sf"/>
</dbReference>
<feature type="non-terminal residue" evidence="3">
    <location>
        <position position="1"/>
    </location>
</feature>
<evidence type="ECO:0000256" key="1">
    <source>
        <dbReference type="PROSITE-ProRule" id="PRU01077"/>
    </source>
</evidence>
<dbReference type="PANTHER" id="PTHR15735:SF12">
    <property type="entry name" value="CDC42-INTERACTING PROTEIN 4, ISOFORM B"/>
    <property type="match status" value="1"/>
</dbReference>
<feature type="non-terminal residue" evidence="3">
    <location>
        <position position="275"/>
    </location>
</feature>
<dbReference type="Proteomes" id="UP000663873">
    <property type="component" value="Unassembled WGS sequence"/>
</dbReference>
<evidence type="ECO:0000313" key="4">
    <source>
        <dbReference type="Proteomes" id="UP000663873"/>
    </source>
</evidence>
<gene>
    <name evidence="3" type="ORF">UJA718_LOCUS34543</name>
</gene>
<name>A0A821GIF3_9BILA</name>
<keyword evidence="1" id="KW-0175">Coiled coil</keyword>
<comment type="caution">
    <text evidence="3">The sequence shown here is derived from an EMBL/GenBank/DDBJ whole genome shotgun (WGS) entry which is preliminary data.</text>
</comment>
<protein>
    <recommendedName>
        <fullName evidence="2">F-BAR domain-containing protein</fullName>
    </recommendedName>
</protein>
<proteinExistence type="predicted"/>
<accession>A0A821GIF3</accession>
<feature type="domain" description="F-BAR" evidence="2">
    <location>
        <begin position="1"/>
        <end position="112"/>
    </location>
</feature>
<sequence>EGYDKAHEDLDLSRAQLEKSRDLMTSKSKVCDDAHATYSSQVSMYNDTQRLFYEEQLPSILSNLQQLDGKRSNELKNIYFNFIQSHAEVLPRIKRCLDEMAIQTEQLNPYSDAQIVIDEYKSGYDIPIDEKVVDLNTDDLPSTIYSGQDQPIYNELYRSNTLRSTNSDSSHPNGTATIYAPSSHMSKAQTLIRTSRINAKKASGAASTIRKIFGTSAQRKSSTSSNVSMVKINAPFSSLPPAQRLRKFQEQILNCKNELEKKQKAREGLAKMKLV</sequence>
<evidence type="ECO:0000313" key="3">
    <source>
        <dbReference type="EMBL" id="CAF4666813.1"/>
    </source>
</evidence>
<dbReference type="Gene3D" id="6.10.140.470">
    <property type="match status" value="1"/>
</dbReference>
<evidence type="ECO:0000259" key="2">
    <source>
        <dbReference type="PROSITE" id="PS51741"/>
    </source>
</evidence>
<dbReference type="InterPro" id="IPR057870">
    <property type="entry name" value="HR1_TOCA"/>
</dbReference>
<dbReference type="Pfam" id="PF25610">
    <property type="entry name" value="HR1_TOCA"/>
    <property type="match status" value="1"/>
</dbReference>